<name>A0A366XUL2_9BACI</name>
<dbReference type="InterPro" id="IPR011893">
    <property type="entry name" value="Selenoprotein_Rdx-typ"/>
</dbReference>
<reference evidence="2 3" key="1">
    <citation type="submission" date="2018-07" db="EMBL/GenBank/DDBJ databases">
        <title>Lottiidibacillus patelloidae gen. nov., sp. nov., isolated from the intestinal tract of a marine limpet and the reclassification of B. taeanensis BH030017T, B. algicola KMM 3737T and B. hwajinpoensis SW-72T as genus Lottiidibacillus.</title>
        <authorList>
            <person name="Liu R."/>
            <person name="Huang Z."/>
        </authorList>
    </citation>
    <scope>NUCLEOTIDE SEQUENCE [LARGE SCALE GENOMIC DNA]</scope>
    <source>
        <strain evidence="2 3">BH030017</strain>
    </source>
</reference>
<comment type="caution">
    <text evidence="2">The sequence shown here is derived from an EMBL/GenBank/DDBJ whole genome shotgun (WGS) entry which is preliminary data.</text>
</comment>
<proteinExistence type="predicted"/>
<dbReference type="NCBIfam" id="TIGR02174">
    <property type="entry name" value="CXXU_selWTH"/>
    <property type="match status" value="1"/>
</dbReference>
<gene>
    <name evidence="2" type="ORF">DS031_10170</name>
</gene>
<sequence>MELIPASGGIFEVTVNEEKIYSKKETGKFPQVEEIINKMDEKF</sequence>
<keyword evidence="1" id="KW-0676">Redox-active center</keyword>
<dbReference type="EMBL" id="QOCW01000009">
    <property type="protein sequence ID" value="RBW69587.1"/>
    <property type="molecule type" value="Genomic_DNA"/>
</dbReference>
<dbReference type="SUPFAM" id="SSF52833">
    <property type="entry name" value="Thioredoxin-like"/>
    <property type="match status" value="1"/>
</dbReference>
<dbReference type="Proteomes" id="UP000253314">
    <property type="component" value="Unassembled WGS sequence"/>
</dbReference>
<evidence type="ECO:0008006" key="4">
    <source>
        <dbReference type="Google" id="ProtNLM"/>
    </source>
</evidence>
<dbReference type="AlphaFoldDB" id="A0A366XUL2"/>
<dbReference type="Pfam" id="PF10262">
    <property type="entry name" value="Rdx"/>
    <property type="match status" value="1"/>
</dbReference>
<dbReference type="InterPro" id="IPR036249">
    <property type="entry name" value="Thioredoxin-like_sf"/>
</dbReference>
<evidence type="ECO:0000313" key="2">
    <source>
        <dbReference type="EMBL" id="RBW69587.1"/>
    </source>
</evidence>
<protein>
    <recommendedName>
        <fullName evidence="4">SelT/SelW/SelH family protein</fullName>
    </recommendedName>
</protein>
<dbReference type="OrthoDB" id="9811366at2"/>
<dbReference type="Gene3D" id="3.40.30.10">
    <property type="entry name" value="Glutaredoxin"/>
    <property type="match status" value="1"/>
</dbReference>
<evidence type="ECO:0000313" key="3">
    <source>
        <dbReference type="Proteomes" id="UP000253314"/>
    </source>
</evidence>
<keyword evidence="3" id="KW-1185">Reference proteome</keyword>
<organism evidence="2 3">
    <name type="scientific">Bacillus taeanensis</name>
    <dbReference type="NCBI Taxonomy" id="273032"/>
    <lineage>
        <taxon>Bacteria</taxon>
        <taxon>Bacillati</taxon>
        <taxon>Bacillota</taxon>
        <taxon>Bacilli</taxon>
        <taxon>Bacillales</taxon>
        <taxon>Bacillaceae</taxon>
        <taxon>Bacillus</taxon>
    </lineage>
</organism>
<accession>A0A366XUL2</accession>
<evidence type="ECO:0000256" key="1">
    <source>
        <dbReference type="ARBA" id="ARBA00023284"/>
    </source>
</evidence>